<name>A0A4V3ASE4_9RHOB</name>
<dbReference type="Pfam" id="PF00005">
    <property type="entry name" value="ABC_tran"/>
    <property type="match status" value="1"/>
</dbReference>
<dbReference type="GO" id="GO:0005524">
    <property type="term" value="F:ATP binding"/>
    <property type="evidence" value="ECO:0007669"/>
    <property type="project" value="UniProtKB-KW"/>
</dbReference>
<dbReference type="Proteomes" id="UP000295301">
    <property type="component" value="Unassembled WGS sequence"/>
</dbReference>
<keyword evidence="1" id="KW-0813">Transport</keyword>
<keyword evidence="2" id="KW-0547">Nucleotide-binding</keyword>
<dbReference type="Gene3D" id="3.40.50.300">
    <property type="entry name" value="P-loop containing nucleotide triphosphate hydrolases"/>
    <property type="match status" value="1"/>
</dbReference>
<dbReference type="InterPro" id="IPR050093">
    <property type="entry name" value="ABC_SmlMolc_Importer"/>
</dbReference>
<dbReference type="RefSeq" id="WP_133359050.1">
    <property type="nucleotide sequence ID" value="NZ_SMUV01000058.1"/>
</dbReference>
<dbReference type="EMBL" id="SMUV01000058">
    <property type="protein sequence ID" value="TDK50178.1"/>
    <property type="molecule type" value="Genomic_DNA"/>
</dbReference>
<dbReference type="PANTHER" id="PTHR42781">
    <property type="entry name" value="SPERMIDINE/PUTRESCINE IMPORT ATP-BINDING PROTEIN POTA"/>
    <property type="match status" value="1"/>
</dbReference>
<dbReference type="AlphaFoldDB" id="A0A4V3ASE4"/>
<dbReference type="OrthoDB" id="9802264at2"/>
<feature type="domain" description="ABC transporter" evidence="4">
    <location>
        <begin position="6"/>
        <end position="230"/>
    </location>
</feature>
<proteinExistence type="predicted"/>
<evidence type="ECO:0000256" key="3">
    <source>
        <dbReference type="ARBA" id="ARBA00022840"/>
    </source>
</evidence>
<accession>A0A4V3ASE4</accession>
<dbReference type="PROSITE" id="PS00211">
    <property type="entry name" value="ABC_TRANSPORTER_1"/>
    <property type="match status" value="1"/>
</dbReference>
<evidence type="ECO:0000313" key="5">
    <source>
        <dbReference type="EMBL" id="TDK50178.1"/>
    </source>
</evidence>
<comment type="caution">
    <text evidence="5">The sequence shown here is derived from an EMBL/GenBank/DDBJ whole genome shotgun (WGS) entry which is preliminary data.</text>
</comment>
<dbReference type="SUPFAM" id="SSF52540">
    <property type="entry name" value="P-loop containing nucleoside triphosphate hydrolases"/>
    <property type="match status" value="1"/>
</dbReference>
<reference evidence="5 6" key="1">
    <citation type="submission" date="2019-03" db="EMBL/GenBank/DDBJ databases">
        <title>Ruegeria lutea sp. nov., a novel strain, isolated from marine sediment, the Masan Bay, South Korea.</title>
        <authorList>
            <person name="Kim J."/>
            <person name="Kim D.-Y."/>
            <person name="Lee S.-S."/>
        </authorList>
    </citation>
    <scope>NUCLEOTIDE SEQUENCE [LARGE SCALE GENOMIC DNA]</scope>
    <source>
        <strain evidence="5 6">318-1</strain>
    </source>
</reference>
<evidence type="ECO:0000259" key="4">
    <source>
        <dbReference type="PROSITE" id="PS50893"/>
    </source>
</evidence>
<evidence type="ECO:0000256" key="2">
    <source>
        <dbReference type="ARBA" id="ARBA00022741"/>
    </source>
</evidence>
<evidence type="ECO:0000256" key="1">
    <source>
        <dbReference type="ARBA" id="ARBA00022448"/>
    </source>
</evidence>
<dbReference type="PROSITE" id="PS50893">
    <property type="entry name" value="ABC_TRANSPORTER_2"/>
    <property type="match status" value="1"/>
</dbReference>
<dbReference type="InterPro" id="IPR027417">
    <property type="entry name" value="P-loop_NTPase"/>
</dbReference>
<gene>
    <name evidence="5" type="ORF">E1832_07145</name>
</gene>
<keyword evidence="6" id="KW-1185">Reference proteome</keyword>
<dbReference type="InterPro" id="IPR003439">
    <property type="entry name" value="ABC_transporter-like_ATP-bd"/>
</dbReference>
<dbReference type="SMART" id="SM00382">
    <property type="entry name" value="AAA"/>
    <property type="match status" value="1"/>
</dbReference>
<organism evidence="5 6">
    <name type="scientific">Antarcticimicrobium luteum</name>
    <dbReference type="NCBI Taxonomy" id="2547397"/>
    <lineage>
        <taxon>Bacteria</taxon>
        <taxon>Pseudomonadati</taxon>
        <taxon>Pseudomonadota</taxon>
        <taxon>Alphaproteobacteria</taxon>
        <taxon>Rhodobacterales</taxon>
        <taxon>Paracoccaceae</taxon>
        <taxon>Antarcticimicrobium</taxon>
    </lineage>
</organism>
<sequence length="236" mass="25980">MVNAMVALDRVELRRGGRVIVGPISLRLGGEGITMAMGPNGAGKTTLLRALHGLERVSSGQIHWDEDARALRERQAFVFQTPILMRRSVLDSIAYPLRLRGVRRGAARERAAECAENVGLRVSLRKDVSTLSGGEKQKMALARALIMDPALLFLDEPSANLDGRSTREIEEILDHFRARGTRIVMSTHDIGQARRLADDVVFMHHGHLVEQAPSAAFFDAPQSQQAKAYLQGDIVI</sequence>
<dbReference type="InterPro" id="IPR003593">
    <property type="entry name" value="AAA+_ATPase"/>
</dbReference>
<dbReference type="PANTHER" id="PTHR42781:SF9">
    <property type="entry name" value="AMINO ACID ABC TRANSPORTER, ATP-BINDING PROTEIN-RELATED"/>
    <property type="match status" value="1"/>
</dbReference>
<dbReference type="GO" id="GO:0016887">
    <property type="term" value="F:ATP hydrolysis activity"/>
    <property type="evidence" value="ECO:0007669"/>
    <property type="project" value="InterPro"/>
</dbReference>
<evidence type="ECO:0000313" key="6">
    <source>
        <dbReference type="Proteomes" id="UP000295301"/>
    </source>
</evidence>
<protein>
    <submittedName>
        <fullName evidence="5">ATP-binding cassette domain-containing protein</fullName>
    </submittedName>
</protein>
<dbReference type="InterPro" id="IPR017871">
    <property type="entry name" value="ABC_transporter-like_CS"/>
</dbReference>
<keyword evidence="3 5" id="KW-0067">ATP-binding</keyword>